<sequence>MIIVSPVQVNGDCYQGKLECLHGYRKHGKLCVEDGDINETAKKLVCSKNLSHSACSGISRGWHDAEWVENSICKPYAQLLCDGTGAIWVQEDEIWNELDGHKLMENFRSDNTTYLYAKKRTMENFGRFLESRMNSYGVKELKCPDLLTEQYKPFSCRIRQWVSRHALIIVPVCALLVACSLLLWKVHRRQYLSIRVEELYHQVCEILEESALMSKGANGECEPWVVASRLRDHLLLPKERKDPMLWKKVEELIQEDSRVDQYPKLLKGESKVVWEWQVEGSLSSSRMRKKEDSSKLKSTEGKNIKFDQHKHTLKAEPKAPNFLTTVCF</sequence>
<organism evidence="1 2">
    <name type="scientific">Pistacia atlantica</name>
    <dbReference type="NCBI Taxonomy" id="434234"/>
    <lineage>
        <taxon>Eukaryota</taxon>
        <taxon>Viridiplantae</taxon>
        <taxon>Streptophyta</taxon>
        <taxon>Embryophyta</taxon>
        <taxon>Tracheophyta</taxon>
        <taxon>Spermatophyta</taxon>
        <taxon>Magnoliopsida</taxon>
        <taxon>eudicotyledons</taxon>
        <taxon>Gunneridae</taxon>
        <taxon>Pentapetalae</taxon>
        <taxon>rosids</taxon>
        <taxon>malvids</taxon>
        <taxon>Sapindales</taxon>
        <taxon>Anacardiaceae</taxon>
        <taxon>Pistacia</taxon>
    </lineage>
</organism>
<protein>
    <submittedName>
        <fullName evidence="1">Uncharacterized protein</fullName>
    </submittedName>
</protein>
<dbReference type="Proteomes" id="UP001164250">
    <property type="component" value="Chromosome 1"/>
</dbReference>
<accession>A0ACC1C879</accession>
<evidence type="ECO:0000313" key="2">
    <source>
        <dbReference type="Proteomes" id="UP001164250"/>
    </source>
</evidence>
<name>A0ACC1C879_9ROSI</name>
<keyword evidence="2" id="KW-1185">Reference proteome</keyword>
<evidence type="ECO:0000313" key="1">
    <source>
        <dbReference type="EMBL" id="KAJ0111920.1"/>
    </source>
</evidence>
<comment type="caution">
    <text evidence="1">The sequence shown here is derived from an EMBL/GenBank/DDBJ whole genome shotgun (WGS) entry which is preliminary data.</text>
</comment>
<gene>
    <name evidence="1" type="ORF">Patl1_01187</name>
</gene>
<reference evidence="2" key="1">
    <citation type="journal article" date="2023" name="G3 (Bethesda)">
        <title>Genome assembly and association tests identify interacting loci associated with vigor, precocity, and sex in interspecific pistachio rootstocks.</title>
        <authorList>
            <person name="Palmer W."/>
            <person name="Jacygrad E."/>
            <person name="Sagayaradj S."/>
            <person name="Cavanaugh K."/>
            <person name="Han R."/>
            <person name="Bertier L."/>
            <person name="Beede B."/>
            <person name="Kafkas S."/>
            <person name="Golino D."/>
            <person name="Preece J."/>
            <person name="Michelmore R."/>
        </authorList>
    </citation>
    <scope>NUCLEOTIDE SEQUENCE [LARGE SCALE GENOMIC DNA]</scope>
</reference>
<dbReference type="EMBL" id="CM047897">
    <property type="protein sequence ID" value="KAJ0111920.1"/>
    <property type="molecule type" value="Genomic_DNA"/>
</dbReference>
<proteinExistence type="predicted"/>